<evidence type="ECO:0000256" key="2">
    <source>
        <dbReference type="SAM" id="SignalP"/>
    </source>
</evidence>
<name>A0A7S4HNM0_9EUKA</name>
<protein>
    <recommendedName>
        <fullName evidence="3">Methyltransferase FkbM domain-containing protein</fullName>
    </recommendedName>
</protein>
<gene>
    <name evidence="4" type="ORF">CPOL0286_LOCUS5133</name>
</gene>
<feature type="chain" id="PRO_5030523496" description="Methyltransferase FkbM domain-containing protein" evidence="2">
    <location>
        <begin position="23"/>
        <end position="409"/>
    </location>
</feature>
<keyword evidence="2" id="KW-0732">Signal</keyword>
<dbReference type="AlphaFoldDB" id="A0A7S4HNM0"/>
<dbReference type="InterPro" id="IPR029063">
    <property type="entry name" value="SAM-dependent_MTases_sf"/>
</dbReference>
<feature type="domain" description="Methyltransferase FkbM" evidence="3">
    <location>
        <begin position="163"/>
        <end position="342"/>
    </location>
</feature>
<dbReference type="Gene3D" id="3.40.50.150">
    <property type="entry name" value="Vaccinia Virus protein VP39"/>
    <property type="match status" value="1"/>
</dbReference>
<proteinExistence type="predicted"/>
<accession>A0A7S4HNM0</accession>
<dbReference type="NCBIfam" id="TIGR01444">
    <property type="entry name" value="fkbM_fam"/>
    <property type="match status" value="1"/>
</dbReference>
<feature type="compositionally biased region" description="Basic and acidic residues" evidence="1">
    <location>
        <begin position="394"/>
        <end position="409"/>
    </location>
</feature>
<dbReference type="Pfam" id="PF05050">
    <property type="entry name" value="Methyltransf_21"/>
    <property type="match status" value="1"/>
</dbReference>
<feature type="region of interest" description="Disordered" evidence="1">
    <location>
        <begin position="388"/>
        <end position="409"/>
    </location>
</feature>
<feature type="signal peptide" evidence="2">
    <location>
        <begin position="1"/>
        <end position="22"/>
    </location>
</feature>
<dbReference type="SUPFAM" id="SSF53335">
    <property type="entry name" value="S-adenosyl-L-methionine-dependent methyltransferases"/>
    <property type="match status" value="1"/>
</dbReference>
<dbReference type="PANTHER" id="PTHR34203">
    <property type="entry name" value="METHYLTRANSFERASE, FKBM FAMILY PROTEIN"/>
    <property type="match status" value="1"/>
</dbReference>
<sequence>MSSSLWCALALAALGPTKKAQGKSTESTSGFRQRAHSDDMLKLGLNELLGTDELRQQMMQLQDAERDARVERAEMMAWDAHVAAQILPTHLRAWALETLSPLLLLRAMRGTSTVSTCGRCKHNMTFHISGSDLFSKVDSEIRSKLWEGYGVGKDMPSGTTIVDLGGNIGIVSVAAMVLNRPKCIRVISIEPSPETFLFHRWNLHENGIPELPIDAPRGACGVTLINRAITTDGRNVSFVIGVRSMNAHIEKVLGTEGTFNKNDFQGGPEDPDQVRRAAARTGVRSKGFQRITVPSLTFGTLLRKAGLSAPNVPSVDLLKIDCEGCEYELMKELMAMANTSKRFVKVTGELHRCSGSKRASCGQLFSFVQSTWGRNHSLHASGLFNRPKVRPRFAGKDGKGKGKGEGKGK</sequence>
<evidence type="ECO:0000259" key="3">
    <source>
        <dbReference type="Pfam" id="PF05050"/>
    </source>
</evidence>
<dbReference type="PANTHER" id="PTHR34203:SF15">
    <property type="entry name" value="SLL1173 PROTEIN"/>
    <property type="match status" value="1"/>
</dbReference>
<dbReference type="InterPro" id="IPR052514">
    <property type="entry name" value="SAM-dependent_MTase"/>
</dbReference>
<organism evidence="4">
    <name type="scientific">Prymnesium polylepis</name>
    <dbReference type="NCBI Taxonomy" id="72548"/>
    <lineage>
        <taxon>Eukaryota</taxon>
        <taxon>Haptista</taxon>
        <taxon>Haptophyta</taxon>
        <taxon>Prymnesiophyceae</taxon>
        <taxon>Prymnesiales</taxon>
        <taxon>Prymnesiaceae</taxon>
        <taxon>Prymnesium</taxon>
    </lineage>
</organism>
<dbReference type="EMBL" id="HBKO01011549">
    <property type="protein sequence ID" value="CAE2204669.1"/>
    <property type="molecule type" value="Transcribed_RNA"/>
</dbReference>
<evidence type="ECO:0000313" key="4">
    <source>
        <dbReference type="EMBL" id="CAE2204669.1"/>
    </source>
</evidence>
<evidence type="ECO:0000256" key="1">
    <source>
        <dbReference type="SAM" id="MobiDB-lite"/>
    </source>
</evidence>
<reference evidence="4" key="1">
    <citation type="submission" date="2021-01" db="EMBL/GenBank/DDBJ databases">
        <authorList>
            <person name="Corre E."/>
            <person name="Pelletier E."/>
            <person name="Niang G."/>
            <person name="Scheremetjew M."/>
            <person name="Finn R."/>
            <person name="Kale V."/>
            <person name="Holt S."/>
            <person name="Cochrane G."/>
            <person name="Meng A."/>
            <person name="Brown T."/>
            <person name="Cohen L."/>
        </authorList>
    </citation>
    <scope>NUCLEOTIDE SEQUENCE</scope>
    <source>
        <strain evidence="4">UIO037</strain>
    </source>
</reference>
<dbReference type="InterPro" id="IPR006342">
    <property type="entry name" value="FkbM_mtfrase"/>
</dbReference>